<gene>
    <name evidence="1" type="ORF">PsorP6_000188</name>
</gene>
<name>A0ACC0WRF7_9STRA</name>
<reference evidence="1 2" key="1">
    <citation type="journal article" date="2022" name="bioRxiv">
        <title>The genome of the oomycete Peronosclerospora sorghi, a cosmopolitan pathogen of maize and sorghum, is inflated with dispersed pseudogenes.</title>
        <authorList>
            <person name="Fletcher K."/>
            <person name="Martin F."/>
            <person name="Isakeit T."/>
            <person name="Cavanaugh K."/>
            <person name="Magill C."/>
            <person name="Michelmore R."/>
        </authorList>
    </citation>
    <scope>NUCLEOTIDE SEQUENCE [LARGE SCALE GENOMIC DNA]</scope>
    <source>
        <strain evidence="1">P6</strain>
    </source>
</reference>
<dbReference type="Proteomes" id="UP001163321">
    <property type="component" value="Chromosome 1"/>
</dbReference>
<evidence type="ECO:0000313" key="2">
    <source>
        <dbReference type="Proteomes" id="UP001163321"/>
    </source>
</evidence>
<organism evidence="1 2">
    <name type="scientific">Peronosclerospora sorghi</name>
    <dbReference type="NCBI Taxonomy" id="230839"/>
    <lineage>
        <taxon>Eukaryota</taxon>
        <taxon>Sar</taxon>
        <taxon>Stramenopiles</taxon>
        <taxon>Oomycota</taxon>
        <taxon>Peronosporomycetes</taxon>
        <taxon>Peronosporales</taxon>
        <taxon>Peronosporaceae</taxon>
        <taxon>Peronosclerospora</taxon>
    </lineage>
</organism>
<sequence length="129" mass="13914">MRGAVAVPLLPTKLQQDHKGVGAKIIVHTTSQEIFEGVVFTIDPVANFLVLNQTGSKSKTLIFQLEILSKIEVIEPAPASLLLTLPTISEEELQRAEQRNRGLAVRALASIGQGVSAEAQDIFDALNKT</sequence>
<keyword evidence="2" id="KW-1185">Reference proteome</keyword>
<protein>
    <submittedName>
        <fullName evidence="1">Uncharacterized protein</fullName>
    </submittedName>
</protein>
<dbReference type="EMBL" id="CM047580">
    <property type="protein sequence ID" value="KAI9920630.1"/>
    <property type="molecule type" value="Genomic_DNA"/>
</dbReference>
<evidence type="ECO:0000313" key="1">
    <source>
        <dbReference type="EMBL" id="KAI9920630.1"/>
    </source>
</evidence>
<accession>A0ACC0WRF7</accession>
<proteinExistence type="predicted"/>
<comment type="caution">
    <text evidence="1">The sequence shown here is derived from an EMBL/GenBank/DDBJ whole genome shotgun (WGS) entry which is preliminary data.</text>
</comment>